<evidence type="ECO:0000256" key="2">
    <source>
        <dbReference type="ARBA" id="ARBA00022448"/>
    </source>
</evidence>
<dbReference type="AlphaFoldDB" id="A0A975D0Y5"/>
<keyword evidence="5 10" id="KW-0812">Transmembrane</keyword>
<dbReference type="EMBL" id="CP059319">
    <property type="protein sequence ID" value="QTH20659.1"/>
    <property type="molecule type" value="Genomic_DNA"/>
</dbReference>
<keyword evidence="8 10" id="KW-0472">Membrane</keyword>
<dbReference type="Pfam" id="PF11356">
    <property type="entry name" value="T2SSC"/>
    <property type="match status" value="1"/>
</dbReference>
<evidence type="ECO:0000256" key="1">
    <source>
        <dbReference type="ARBA" id="ARBA00004533"/>
    </source>
</evidence>
<feature type="domain" description="PDZ" evidence="11">
    <location>
        <begin position="196"/>
        <end position="263"/>
    </location>
</feature>
<evidence type="ECO:0000256" key="5">
    <source>
        <dbReference type="ARBA" id="ARBA00022692"/>
    </source>
</evidence>
<evidence type="ECO:0000256" key="3">
    <source>
        <dbReference type="ARBA" id="ARBA00022475"/>
    </source>
</evidence>
<gene>
    <name evidence="12" type="ORF">HRJ34_20310</name>
</gene>
<keyword evidence="2" id="KW-0813">Transport</keyword>
<accession>A0A975D0Y5</accession>
<sequence>MTPRQASRAADIFTGLVVASVAVALAGLTWHLFGAGPADPPPATGAAPMAATDIAPALALAPFGRPDASSAQPTSLALQLRGVILADPPSASTALIAPPGGRPVSYAVGASVGGATIEEIAFNRVLLRNNGRLERLDLPRPSLGGEAASATTPPPPPPPGAVPATGPSDGSGPQPMQAITPPPGAPNGASAASLLDGLGAAPVGGAYRIGADPSPAARKAGLLPGDVIERINGLPATAVTADRQLMAQVMAGGPAQIDVLRGGKRVSFSFALR</sequence>
<dbReference type="SMART" id="SM00228">
    <property type="entry name" value="PDZ"/>
    <property type="match status" value="1"/>
</dbReference>
<keyword evidence="4" id="KW-0997">Cell inner membrane</keyword>
<dbReference type="RefSeq" id="WP_208632235.1">
    <property type="nucleotide sequence ID" value="NZ_CP059319.1"/>
</dbReference>
<dbReference type="InterPro" id="IPR024961">
    <property type="entry name" value="T2SS_GspC_N"/>
</dbReference>
<reference evidence="12" key="1">
    <citation type="submission" date="2020-07" db="EMBL/GenBank/DDBJ databases">
        <authorList>
            <person name="Camacho E."/>
        </authorList>
    </citation>
    <scope>NUCLEOTIDE SEQUENCE</scope>
    <source>
        <strain evidence="12">MPO218</strain>
    </source>
</reference>
<dbReference type="GO" id="GO:0015031">
    <property type="term" value="P:protein transport"/>
    <property type="evidence" value="ECO:0007669"/>
    <property type="project" value="UniProtKB-KW"/>
</dbReference>
<keyword evidence="6" id="KW-0653">Protein transport</keyword>
<evidence type="ECO:0000256" key="7">
    <source>
        <dbReference type="ARBA" id="ARBA00022989"/>
    </source>
</evidence>
<evidence type="ECO:0000256" key="8">
    <source>
        <dbReference type="ARBA" id="ARBA00023136"/>
    </source>
</evidence>
<keyword evidence="7 10" id="KW-1133">Transmembrane helix</keyword>
<keyword evidence="3" id="KW-1003">Cell membrane</keyword>
<dbReference type="SUPFAM" id="SSF50156">
    <property type="entry name" value="PDZ domain-like"/>
    <property type="match status" value="1"/>
</dbReference>
<evidence type="ECO:0000313" key="13">
    <source>
        <dbReference type="Proteomes" id="UP000664914"/>
    </source>
</evidence>
<evidence type="ECO:0000313" key="12">
    <source>
        <dbReference type="EMBL" id="QTH20659.1"/>
    </source>
</evidence>
<evidence type="ECO:0000259" key="11">
    <source>
        <dbReference type="SMART" id="SM00228"/>
    </source>
</evidence>
<comment type="subcellular location">
    <subcellularLocation>
        <location evidence="1">Cell inner membrane</location>
    </subcellularLocation>
</comment>
<dbReference type="GO" id="GO:0005886">
    <property type="term" value="C:plasma membrane"/>
    <property type="evidence" value="ECO:0007669"/>
    <property type="project" value="UniProtKB-SubCell"/>
</dbReference>
<protein>
    <submittedName>
        <fullName evidence="12">Signaling protein</fullName>
    </submittedName>
</protein>
<name>A0A975D0Y5_9SPHN</name>
<dbReference type="Gene3D" id="2.30.42.10">
    <property type="match status" value="1"/>
</dbReference>
<feature type="region of interest" description="Disordered" evidence="9">
    <location>
        <begin position="137"/>
        <end position="191"/>
    </location>
</feature>
<dbReference type="InterPro" id="IPR036034">
    <property type="entry name" value="PDZ_sf"/>
</dbReference>
<dbReference type="InterPro" id="IPR001478">
    <property type="entry name" value="PDZ"/>
</dbReference>
<organism evidence="12 13">
    <name type="scientific">Rhizorhabdus wittichii</name>
    <dbReference type="NCBI Taxonomy" id="160791"/>
    <lineage>
        <taxon>Bacteria</taxon>
        <taxon>Pseudomonadati</taxon>
        <taxon>Pseudomonadota</taxon>
        <taxon>Alphaproteobacteria</taxon>
        <taxon>Sphingomonadales</taxon>
        <taxon>Sphingomonadaceae</taxon>
        <taxon>Rhizorhabdus</taxon>
    </lineage>
</organism>
<feature type="compositionally biased region" description="Pro residues" evidence="9">
    <location>
        <begin position="152"/>
        <end position="161"/>
    </location>
</feature>
<reference evidence="12" key="2">
    <citation type="submission" date="2021-04" db="EMBL/GenBank/DDBJ databases">
        <title>Isolation and genomic analysis of the ibuprofen-degrading bacterium Sphingomonas strain MPO218.</title>
        <authorList>
            <person name="Aulestia M."/>
            <person name="Flores A."/>
            <person name="Mangas E.L."/>
            <person name="Perez-Pulido A.J."/>
            <person name="Santero E."/>
            <person name="Camacho E.M."/>
        </authorList>
    </citation>
    <scope>NUCLEOTIDE SEQUENCE</scope>
    <source>
        <strain evidence="12">MPO218</strain>
    </source>
</reference>
<dbReference type="Gene3D" id="2.30.30.830">
    <property type="match status" value="1"/>
</dbReference>
<evidence type="ECO:0000256" key="10">
    <source>
        <dbReference type="SAM" id="Phobius"/>
    </source>
</evidence>
<evidence type="ECO:0000256" key="6">
    <source>
        <dbReference type="ARBA" id="ARBA00022927"/>
    </source>
</evidence>
<feature type="transmembrane region" description="Helical" evidence="10">
    <location>
        <begin position="12"/>
        <end position="33"/>
    </location>
</feature>
<proteinExistence type="predicted"/>
<evidence type="ECO:0000256" key="4">
    <source>
        <dbReference type="ARBA" id="ARBA00022519"/>
    </source>
</evidence>
<dbReference type="Proteomes" id="UP000664914">
    <property type="component" value="Chromosome"/>
</dbReference>
<evidence type="ECO:0000256" key="9">
    <source>
        <dbReference type="SAM" id="MobiDB-lite"/>
    </source>
</evidence>